<evidence type="ECO:0000256" key="4">
    <source>
        <dbReference type="ARBA" id="ARBA00022692"/>
    </source>
</evidence>
<evidence type="ECO:0000256" key="6">
    <source>
        <dbReference type="ARBA" id="ARBA00023136"/>
    </source>
</evidence>
<dbReference type="Proteomes" id="UP000245212">
    <property type="component" value="Unassembled WGS sequence"/>
</dbReference>
<dbReference type="Gene3D" id="1.20.1600.10">
    <property type="entry name" value="Outer membrane efflux proteins (OEP)"/>
    <property type="match status" value="1"/>
</dbReference>
<sequence length="470" mass="49895">MNRLIVSIASAAVLAGCAPMRDGVPEAQQIAPQAVGLHAAATAMEWPAARWWQRYGDAQLDRLVEAALAGSPDMVAAEARLRQAQAAVGRAGAALLPTVEANGTLTRQHYSEHYVYPEPLGGSVGSDARLALDARYELDLWGKYRSGLDAARSSAEAAQANVQWARNVLVLAVVQGYADLQNAWAQQHVLAQSLARADDVLSLTQARYEAGLDTQVEVRQAEAQRAEVRVQTSQVENDIARFRHQLAALQGAGPDTALSLEPATLQMPAQARPAEVPLALLGRRPDIVAARWQAEAAGAEVQAAKAAFYPNVSLAAFAGLLTLNTATLFDQGSRMAGVTPAISLPLFEGGRLNADLDARRAQRDEAVAGYNQAVLGGVREVADALDSLRLVADEARHQRDARLALDAAYALARDRYAAGLGDYLTVLSAQAGVLEQTRRDTALAARAWKLDAGLMTALGGGYAEPAQTAF</sequence>
<comment type="caution">
    <text evidence="10">The sequence shown here is derived from an EMBL/GenBank/DDBJ whole genome shotgun (WGS) entry which is preliminary data.</text>
</comment>
<keyword evidence="11" id="KW-1185">Reference proteome</keyword>
<evidence type="ECO:0000256" key="5">
    <source>
        <dbReference type="ARBA" id="ARBA00022729"/>
    </source>
</evidence>
<dbReference type="GO" id="GO:0005886">
    <property type="term" value="C:plasma membrane"/>
    <property type="evidence" value="ECO:0007669"/>
    <property type="project" value="UniProtKB-SubCell"/>
</dbReference>
<keyword evidence="7 9" id="KW-0564">Palmitate</keyword>
<dbReference type="EMBL" id="QETA01000006">
    <property type="protein sequence ID" value="PWF21826.1"/>
    <property type="molecule type" value="Genomic_DNA"/>
</dbReference>
<dbReference type="PANTHER" id="PTHR30203">
    <property type="entry name" value="OUTER MEMBRANE CATION EFFLUX PROTEIN"/>
    <property type="match status" value="1"/>
</dbReference>
<evidence type="ECO:0000313" key="10">
    <source>
        <dbReference type="EMBL" id="PWF21826.1"/>
    </source>
</evidence>
<dbReference type="GO" id="GO:0015562">
    <property type="term" value="F:efflux transmembrane transporter activity"/>
    <property type="evidence" value="ECO:0007669"/>
    <property type="project" value="InterPro"/>
</dbReference>
<accession>A0A2V1JUR4</accession>
<evidence type="ECO:0000256" key="2">
    <source>
        <dbReference type="ARBA" id="ARBA00007613"/>
    </source>
</evidence>
<organism evidence="10 11">
    <name type="scientific">Corticimicrobacter populi</name>
    <dbReference type="NCBI Taxonomy" id="2175229"/>
    <lineage>
        <taxon>Bacteria</taxon>
        <taxon>Pseudomonadati</taxon>
        <taxon>Pseudomonadota</taxon>
        <taxon>Betaproteobacteria</taxon>
        <taxon>Burkholderiales</taxon>
        <taxon>Alcaligenaceae</taxon>
        <taxon>Corticimicrobacter</taxon>
    </lineage>
</organism>
<dbReference type="InterPro" id="IPR003423">
    <property type="entry name" value="OMP_efflux"/>
</dbReference>
<evidence type="ECO:0000256" key="7">
    <source>
        <dbReference type="ARBA" id="ARBA00023139"/>
    </source>
</evidence>
<proteinExistence type="inferred from homology"/>
<comment type="similarity">
    <text evidence="2 9">Belongs to the outer membrane factor (OMF) (TC 1.B.17) family.</text>
</comment>
<dbReference type="AlphaFoldDB" id="A0A2V1JUR4"/>
<protein>
    <recommendedName>
        <fullName evidence="12">Multidrug transporter</fullName>
    </recommendedName>
</protein>
<comment type="subcellular location">
    <subcellularLocation>
        <location evidence="9">Cell membrane</location>
        <topology evidence="9">Lipid-anchor</topology>
    </subcellularLocation>
    <subcellularLocation>
        <location evidence="1">Membrane</location>
    </subcellularLocation>
</comment>
<evidence type="ECO:0008006" key="12">
    <source>
        <dbReference type="Google" id="ProtNLM"/>
    </source>
</evidence>
<dbReference type="SUPFAM" id="SSF56954">
    <property type="entry name" value="Outer membrane efflux proteins (OEP)"/>
    <property type="match status" value="1"/>
</dbReference>
<dbReference type="Gene3D" id="2.20.200.10">
    <property type="entry name" value="Outer membrane efflux proteins (OEP)"/>
    <property type="match status" value="1"/>
</dbReference>
<evidence type="ECO:0000256" key="1">
    <source>
        <dbReference type="ARBA" id="ARBA00004370"/>
    </source>
</evidence>
<evidence type="ECO:0000313" key="11">
    <source>
        <dbReference type="Proteomes" id="UP000245212"/>
    </source>
</evidence>
<keyword evidence="4 9" id="KW-0812">Transmembrane</keyword>
<keyword evidence="8 9" id="KW-0449">Lipoprotein</keyword>
<name>A0A2V1JUR4_9BURK</name>
<evidence type="ECO:0000256" key="9">
    <source>
        <dbReference type="RuleBase" id="RU362097"/>
    </source>
</evidence>
<dbReference type="PANTHER" id="PTHR30203:SF20">
    <property type="entry name" value="MULTIDRUG RESISTANCE OUTER MEMBRANE PROTEIN MDTP-RELATED"/>
    <property type="match status" value="1"/>
</dbReference>
<reference evidence="11" key="1">
    <citation type="submission" date="2018-05" db="EMBL/GenBank/DDBJ databases">
        <authorList>
            <person name="Li Y."/>
        </authorList>
    </citation>
    <scope>NUCLEOTIDE SEQUENCE [LARGE SCALE GENOMIC DNA]</scope>
    <source>
        <strain evidence="11">3d-2-2</strain>
    </source>
</reference>
<dbReference type="InterPro" id="IPR010131">
    <property type="entry name" value="MdtP/NodT-like"/>
</dbReference>
<dbReference type="RefSeq" id="WP_109062642.1">
    <property type="nucleotide sequence ID" value="NZ_QETA01000006.1"/>
</dbReference>
<dbReference type="PROSITE" id="PS51257">
    <property type="entry name" value="PROKAR_LIPOPROTEIN"/>
    <property type="match status" value="1"/>
</dbReference>
<dbReference type="Pfam" id="PF02321">
    <property type="entry name" value="OEP"/>
    <property type="match status" value="2"/>
</dbReference>
<keyword evidence="3 9" id="KW-1134">Transmembrane beta strand</keyword>
<gene>
    <name evidence="10" type="ORF">DD235_13570</name>
</gene>
<keyword evidence="5" id="KW-0732">Signal</keyword>
<evidence type="ECO:0000256" key="3">
    <source>
        <dbReference type="ARBA" id="ARBA00022452"/>
    </source>
</evidence>
<keyword evidence="6 9" id="KW-0472">Membrane</keyword>
<evidence type="ECO:0000256" key="8">
    <source>
        <dbReference type="ARBA" id="ARBA00023288"/>
    </source>
</evidence>
<dbReference type="NCBIfam" id="TIGR01845">
    <property type="entry name" value="outer_NodT"/>
    <property type="match status" value="1"/>
</dbReference>